<keyword evidence="4" id="KW-1185">Reference proteome</keyword>
<dbReference type="InterPro" id="IPR047259">
    <property type="entry name" value="QUIRKY-like"/>
</dbReference>
<dbReference type="SMART" id="SM00239">
    <property type="entry name" value="C2"/>
    <property type="match status" value="2"/>
</dbReference>
<dbReference type="Gene3D" id="2.60.40.150">
    <property type="entry name" value="C2 domain"/>
    <property type="match status" value="1"/>
</dbReference>
<dbReference type="SUPFAM" id="SSF49562">
    <property type="entry name" value="C2 domain (Calcium/lipid-binding domain, CaLB)"/>
    <property type="match status" value="1"/>
</dbReference>
<dbReference type="Pfam" id="PF00168">
    <property type="entry name" value="C2"/>
    <property type="match status" value="2"/>
</dbReference>
<sequence>MTSQEDCKLKDMKPDLGEEWPHGGQRGGSGWIIIERVAVEVFVRDKEMVTIGKIVFDMHEIPTRVPPDSQSTCTSMVFKALGLRSMYLQNCGIYLRVNVIEAQDVEPSDRSQPPQAFVKTTELFIPNGKISKILGLGHWKETRDTRLKFSSRIHLRVFLEGGYHIMDESTLYISDVRPTARQLWKNPIGILEVGSMSAQGLSPMKTKDGKATTDPYCVAKYVDKLKWVRTRIITESFSPKWNEQYMWEVYDPCTVITLGVFDNCQTMEQKLIQE</sequence>
<dbReference type="PANTHER" id="PTHR31425">
    <property type="entry name" value="PHOSPHORIBOSYLANTHRANILATE TRANSFERASE ISOFORM 1"/>
    <property type="match status" value="1"/>
</dbReference>
<feature type="region of interest" description="Disordered" evidence="1">
    <location>
        <begin position="1"/>
        <end position="24"/>
    </location>
</feature>
<dbReference type="PROSITE" id="PS50004">
    <property type="entry name" value="C2"/>
    <property type="match status" value="1"/>
</dbReference>
<gene>
    <name evidence="3" type="ORF">HID58_050252</name>
</gene>
<reference evidence="3 4" key="1">
    <citation type="submission" date="2021-05" db="EMBL/GenBank/DDBJ databases">
        <title>Genome Assembly of Synthetic Allotetraploid Brassica napus Reveals Homoeologous Exchanges between Subgenomes.</title>
        <authorList>
            <person name="Davis J.T."/>
        </authorList>
    </citation>
    <scope>NUCLEOTIDE SEQUENCE [LARGE SCALE GENOMIC DNA]</scope>
    <source>
        <strain evidence="4">cv. Da-Ae</strain>
        <tissue evidence="3">Seedling</tissue>
    </source>
</reference>
<dbReference type="InterPro" id="IPR000008">
    <property type="entry name" value="C2_dom"/>
</dbReference>
<dbReference type="EMBL" id="JAGKQM010000013">
    <property type="protein sequence ID" value="KAH0887823.1"/>
    <property type="molecule type" value="Genomic_DNA"/>
</dbReference>
<feature type="compositionally biased region" description="Basic and acidic residues" evidence="1">
    <location>
        <begin position="1"/>
        <end position="21"/>
    </location>
</feature>
<feature type="domain" description="C2" evidence="2">
    <location>
        <begin position="172"/>
        <end position="274"/>
    </location>
</feature>
<comment type="caution">
    <text evidence="3">The sequence shown here is derived from an EMBL/GenBank/DDBJ whole genome shotgun (WGS) entry which is preliminary data.</text>
</comment>
<evidence type="ECO:0000259" key="2">
    <source>
        <dbReference type="PROSITE" id="PS50004"/>
    </source>
</evidence>
<dbReference type="InterPro" id="IPR035892">
    <property type="entry name" value="C2_domain_sf"/>
</dbReference>
<evidence type="ECO:0000313" key="3">
    <source>
        <dbReference type="EMBL" id="KAH0887823.1"/>
    </source>
</evidence>
<evidence type="ECO:0000256" key="1">
    <source>
        <dbReference type="SAM" id="MobiDB-lite"/>
    </source>
</evidence>
<evidence type="ECO:0000313" key="4">
    <source>
        <dbReference type="Proteomes" id="UP000824890"/>
    </source>
</evidence>
<proteinExistence type="predicted"/>
<accession>A0ABQ8A5Q0</accession>
<dbReference type="Proteomes" id="UP000824890">
    <property type="component" value="Unassembled WGS sequence"/>
</dbReference>
<protein>
    <recommendedName>
        <fullName evidence="2">C2 domain-containing protein</fullName>
    </recommendedName>
</protein>
<name>A0ABQ8A5Q0_BRANA</name>
<dbReference type="PANTHER" id="PTHR31425:SF37">
    <property type="entry name" value="FT-INTERACTING PROTEIN 1"/>
    <property type="match status" value="1"/>
</dbReference>
<organism evidence="3 4">
    <name type="scientific">Brassica napus</name>
    <name type="common">Rape</name>
    <dbReference type="NCBI Taxonomy" id="3708"/>
    <lineage>
        <taxon>Eukaryota</taxon>
        <taxon>Viridiplantae</taxon>
        <taxon>Streptophyta</taxon>
        <taxon>Embryophyta</taxon>
        <taxon>Tracheophyta</taxon>
        <taxon>Spermatophyta</taxon>
        <taxon>Magnoliopsida</taxon>
        <taxon>eudicotyledons</taxon>
        <taxon>Gunneridae</taxon>
        <taxon>Pentapetalae</taxon>
        <taxon>rosids</taxon>
        <taxon>malvids</taxon>
        <taxon>Brassicales</taxon>
        <taxon>Brassicaceae</taxon>
        <taxon>Brassiceae</taxon>
        <taxon>Brassica</taxon>
    </lineage>
</organism>